<dbReference type="OrthoDB" id="4069039at2759"/>
<evidence type="ECO:0000256" key="1">
    <source>
        <dbReference type="SAM" id="MobiDB-lite"/>
    </source>
</evidence>
<proteinExistence type="predicted"/>
<feature type="region of interest" description="Disordered" evidence="1">
    <location>
        <begin position="120"/>
        <end position="177"/>
    </location>
</feature>
<dbReference type="eggNOG" id="ENOG502S8M8">
    <property type="taxonomic scope" value="Eukaryota"/>
</dbReference>
<feature type="compositionally biased region" description="Low complexity" evidence="1">
    <location>
        <begin position="125"/>
        <end position="147"/>
    </location>
</feature>
<dbReference type="Proteomes" id="UP000002036">
    <property type="component" value="Chromosome G"/>
</dbReference>
<organism evidence="2 3">
    <name type="scientific">Lachancea thermotolerans (strain ATCC 56472 / CBS 6340 / NRRL Y-8284)</name>
    <name type="common">Yeast</name>
    <name type="synonym">Kluyveromyces thermotolerans</name>
    <dbReference type="NCBI Taxonomy" id="559295"/>
    <lineage>
        <taxon>Eukaryota</taxon>
        <taxon>Fungi</taxon>
        <taxon>Dikarya</taxon>
        <taxon>Ascomycota</taxon>
        <taxon>Saccharomycotina</taxon>
        <taxon>Saccharomycetes</taxon>
        <taxon>Saccharomycetales</taxon>
        <taxon>Saccharomycetaceae</taxon>
        <taxon>Lachancea</taxon>
    </lineage>
</organism>
<feature type="compositionally biased region" description="Basic and acidic residues" evidence="1">
    <location>
        <begin position="26"/>
        <end position="40"/>
    </location>
</feature>
<dbReference type="AlphaFoldDB" id="C5DLK8"/>
<dbReference type="InterPro" id="IPR035303">
    <property type="entry name" value="DUF5364"/>
</dbReference>
<evidence type="ECO:0000313" key="2">
    <source>
        <dbReference type="EMBL" id="CAR24669.1"/>
    </source>
</evidence>
<evidence type="ECO:0000313" key="3">
    <source>
        <dbReference type="Proteomes" id="UP000002036"/>
    </source>
</evidence>
<dbReference type="HOGENOM" id="CLU_125618_0_0_1"/>
<dbReference type="FunCoup" id="C5DLK8">
    <property type="interactions" value="34"/>
</dbReference>
<dbReference type="Pfam" id="PF17322">
    <property type="entry name" value="DUF5364"/>
    <property type="match status" value="1"/>
</dbReference>
<gene>
    <name evidence="2" type="ordered locus">KLTH0G01496g</name>
</gene>
<dbReference type="EMBL" id="CU928171">
    <property type="protein sequence ID" value="CAR24669.1"/>
    <property type="molecule type" value="Genomic_DNA"/>
</dbReference>
<dbReference type="OMA" id="YRYHEDI"/>
<dbReference type="GeneID" id="8293364"/>
<feature type="region of interest" description="Disordered" evidence="1">
    <location>
        <begin position="1"/>
        <end position="49"/>
    </location>
</feature>
<dbReference type="RefSeq" id="XP_002555106.1">
    <property type="nucleotide sequence ID" value="XM_002555060.1"/>
</dbReference>
<feature type="compositionally biased region" description="Polar residues" evidence="1">
    <location>
        <begin position="148"/>
        <end position="158"/>
    </location>
</feature>
<dbReference type="KEGG" id="lth:KLTH0G01496g"/>
<sequence>MDPYALKRDNRKKFFDKEKLKRKHATPSDRKYRALNKSEELPPPEPELQANDYRYHEDISMAHGQDDFDAQNVNKKLKEVLKGRDVESGSAAKSVLPMTRKNLDSMTVAELNSLLQRDVVPNADAKPAQAPNSSAPNSAVKSSAVKSGGNTSGTTKPQPSAVPAELESEQNFLDELI</sequence>
<reference evidence="2 3" key="1">
    <citation type="journal article" date="2009" name="Genome Res.">
        <title>Comparative genomics of protoploid Saccharomycetaceae.</title>
        <authorList>
            <consortium name="The Genolevures Consortium"/>
            <person name="Souciet J.-L."/>
            <person name="Dujon B."/>
            <person name="Gaillardin C."/>
            <person name="Johnston M."/>
            <person name="Baret P.V."/>
            <person name="Cliften P."/>
            <person name="Sherman D.J."/>
            <person name="Weissenbach J."/>
            <person name="Westhof E."/>
            <person name="Wincker P."/>
            <person name="Jubin C."/>
            <person name="Poulain J."/>
            <person name="Barbe V."/>
            <person name="Segurens B."/>
            <person name="Artiguenave F."/>
            <person name="Anthouard V."/>
            <person name="Vacherie B."/>
            <person name="Val M.-E."/>
            <person name="Fulton R.S."/>
            <person name="Minx P."/>
            <person name="Wilson R."/>
            <person name="Durrens P."/>
            <person name="Jean G."/>
            <person name="Marck C."/>
            <person name="Martin T."/>
            <person name="Nikolski M."/>
            <person name="Rolland T."/>
            <person name="Seret M.-L."/>
            <person name="Casaregola S."/>
            <person name="Despons L."/>
            <person name="Fairhead C."/>
            <person name="Fischer G."/>
            <person name="Lafontaine I."/>
            <person name="Leh V."/>
            <person name="Lemaire M."/>
            <person name="de Montigny J."/>
            <person name="Neuveglise C."/>
            <person name="Thierry A."/>
            <person name="Blanc-Lenfle I."/>
            <person name="Bleykasten C."/>
            <person name="Diffels J."/>
            <person name="Fritsch E."/>
            <person name="Frangeul L."/>
            <person name="Goeffon A."/>
            <person name="Jauniaux N."/>
            <person name="Kachouri-Lafond R."/>
            <person name="Payen C."/>
            <person name="Potier S."/>
            <person name="Pribylova L."/>
            <person name="Ozanne C."/>
            <person name="Richard G.-F."/>
            <person name="Sacerdot C."/>
            <person name="Straub M.-L."/>
            <person name="Talla E."/>
        </authorList>
    </citation>
    <scope>NUCLEOTIDE SEQUENCE [LARGE SCALE GENOMIC DNA]</scope>
    <source>
        <strain evidence="3">ATCC 56472 / CBS 6340 / NRRL Y-8284</strain>
    </source>
</reference>
<protein>
    <submittedName>
        <fullName evidence="2">KLTH0G01496p</fullName>
    </submittedName>
</protein>
<name>C5DLK8_LACTC</name>
<accession>C5DLK8</accession>
<keyword evidence="3" id="KW-1185">Reference proteome</keyword>
<dbReference type="InParanoid" id="C5DLK8"/>
<feature type="compositionally biased region" description="Basic and acidic residues" evidence="1">
    <location>
        <begin position="1"/>
        <end position="19"/>
    </location>
</feature>